<dbReference type="Proteomes" id="UP000576209">
    <property type="component" value="Unassembled WGS sequence"/>
</dbReference>
<evidence type="ECO:0000256" key="4">
    <source>
        <dbReference type="PROSITE-ProRule" id="PRU00050"/>
    </source>
</evidence>
<dbReference type="CDD" id="cd16433">
    <property type="entry name" value="CheB"/>
    <property type="match status" value="1"/>
</dbReference>
<dbReference type="EMBL" id="JACIFF010000002">
    <property type="protein sequence ID" value="MBB4078443.1"/>
    <property type="molecule type" value="Genomic_DNA"/>
</dbReference>
<dbReference type="GO" id="GO:0006935">
    <property type="term" value="P:chemotaxis"/>
    <property type="evidence" value="ECO:0007669"/>
    <property type="project" value="UniProtKB-UniRule"/>
</dbReference>
<evidence type="ECO:0000259" key="5">
    <source>
        <dbReference type="PROSITE" id="PS50122"/>
    </source>
</evidence>
<dbReference type="PIRSF" id="PIRSF036461">
    <property type="entry name" value="Chmtx_methlestr"/>
    <property type="match status" value="1"/>
</dbReference>
<feature type="active site" evidence="4">
    <location>
        <position position="44"/>
    </location>
</feature>
<dbReference type="GO" id="GO:0000156">
    <property type="term" value="F:phosphorelay response regulator activity"/>
    <property type="evidence" value="ECO:0007669"/>
    <property type="project" value="InterPro"/>
</dbReference>
<organism evidence="6 7">
    <name type="scientific">Neolewinella aquimaris</name>
    <dbReference type="NCBI Taxonomy" id="1835722"/>
    <lineage>
        <taxon>Bacteria</taxon>
        <taxon>Pseudomonadati</taxon>
        <taxon>Bacteroidota</taxon>
        <taxon>Saprospiria</taxon>
        <taxon>Saprospirales</taxon>
        <taxon>Lewinellaceae</taxon>
        <taxon>Neolewinella</taxon>
    </lineage>
</organism>
<name>A0A840E3A1_9BACT</name>
<dbReference type="EC" id="3.1.1.61" evidence="2"/>
<sequence length="353" mass="38867">MATLQKNYRNIFVIGASAGGLEAIISMVKALPDDLPAAIFIVQHMPPYAQSNLGTILQHHTNLEVKRGEDGEVVRSGVIYMASADRHLIVEDNRVVVSKGPRENRFRPAVDTLFRSASVCYRERVVGIVLSGVLNDGTSGMWTIKRYGGTAIVQDPEEAIFPDMPSGVMQYTEVDHVLRADEIGKLMGSICRERIVPTSGGAGLTDEKLLQIEIGIGKGDNGLMMGLLEHGGPSPLTCPECHGALTQFEEGHLVRYRCHTGHAHTGDSLLNSLRDNLEKSMWELMRGMEEARLLLERMADKIQEGLGDELAQQYRERALRFQRQAVDVQRMIITSDPSYSGTQLDATTKPAGE</sequence>
<dbReference type="InterPro" id="IPR000673">
    <property type="entry name" value="Sig_transdc_resp-reg_Me-estase"/>
</dbReference>
<dbReference type="Gene3D" id="3.40.50.180">
    <property type="entry name" value="Methylesterase CheB, C-terminal domain"/>
    <property type="match status" value="1"/>
</dbReference>
<dbReference type="GO" id="GO:0005737">
    <property type="term" value="C:cytoplasm"/>
    <property type="evidence" value="ECO:0007669"/>
    <property type="project" value="InterPro"/>
</dbReference>
<feature type="active site" evidence="4">
    <location>
        <position position="17"/>
    </location>
</feature>
<dbReference type="SUPFAM" id="SSF52738">
    <property type="entry name" value="Methylesterase CheB, C-terminal domain"/>
    <property type="match status" value="1"/>
</dbReference>
<dbReference type="AlphaFoldDB" id="A0A840E3A1"/>
<evidence type="ECO:0000313" key="6">
    <source>
        <dbReference type="EMBL" id="MBB4078443.1"/>
    </source>
</evidence>
<dbReference type="GO" id="GO:0008984">
    <property type="term" value="F:protein-glutamate methylesterase activity"/>
    <property type="evidence" value="ECO:0007669"/>
    <property type="project" value="UniProtKB-EC"/>
</dbReference>
<feature type="domain" description="CheB-type methylesterase" evidence="5">
    <location>
        <begin position="5"/>
        <end position="187"/>
    </location>
</feature>
<comment type="catalytic activity">
    <reaction evidence="3">
        <text>[protein]-L-glutamate 5-O-methyl ester + H2O = L-glutamyl-[protein] + methanol + H(+)</text>
        <dbReference type="Rhea" id="RHEA:23236"/>
        <dbReference type="Rhea" id="RHEA-COMP:10208"/>
        <dbReference type="Rhea" id="RHEA-COMP:10311"/>
        <dbReference type="ChEBI" id="CHEBI:15377"/>
        <dbReference type="ChEBI" id="CHEBI:15378"/>
        <dbReference type="ChEBI" id="CHEBI:17790"/>
        <dbReference type="ChEBI" id="CHEBI:29973"/>
        <dbReference type="ChEBI" id="CHEBI:82795"/>
        <dbReference type="EC" id="3.1.1.61"/>
    </reaction>
</comment>
<dbReference type="RefSeq" id="WP_183494695.1">
    <property type="nucleotide sequence ID" value="NZ_JACIFF010000002.1"/>
</dbReference>
<dbReference type="Pfam" id="PF01339">
    <property type="entry name" value="CheB_methylest"/>
    <property type="match status" value="1"/>
</dbReference>
<keyword evidence="1 4" id="KW-0378">Hydrolase</keyword>
<evidence type="ECO:0000256" key="3">
    <source>
        <dbReference type="ARBA" id="ARBA00048267"/>
    </source>
</evidence>
<evidence type="ECO:0000256" key="2">
    <source>
        <dbReference type="ARBA" id="ARBA00039140"/>
    </source>
</evidence>
<reference evidence="6 7" key="1">
    <citation type="submission" date="2020-08" db="EMBL/GenBank/DDBJ databases">
        <title>Genomic Encyclopedia of Type Strains, Phase IV (KMG-IV): sequencing the most valuable type-strain genomes for metagenomic binning, comparative biology and taxonomic classification.</title>
        <authorList>
            <person name="Goeker M."/>
        </authorList>
    </citation>
    <scope>NUCLEOTIDE SEQUENCE [LARGE SCALE GENOMIC DNA]</scope>
    <source>
        <strain evidence="6 7">DSM 105137</strain>
    </source>
</reference>
<keyword evidence="4" id="KW-0145">Chemotaxis</keyword>
<gene>
    <name evidence="6" type="ORF">GGR28_001056</name>
</gene>
<evidence type="ECO:0000313" key="7">
    <source>
        <dbReference type="Proteomes" id="UP000576209"/>
    </source>
</evidence>
<protein>
    <recommendedName>
        <fullName evidence="2">protein-glutamate methylesterase</fullName>
        <ecNumber evidence="2">3.1.1.61</ecNumber>
    </recommendedName>
</protein>
<evidence type="ECO:0000256" key="1">
    <source>
        <dbReference type="ARBA" id="ARBA00022801"/>
    </source>
</evidence>
<keyword evidence="7" id="KW-1185">Reference proteome</keyword>
<dbReference type="InterPro" id="IPR011247">
    <property type="entry name" value="Chemotax_prot-Glu_Me-esterase"/>
</dbReference>
<dbReference type="InterPro" id="IPR035909">
    <property type="entry name" value="CheB_C"/>
</dbReference>
<comment type="caution">
    <text evidence="6">The sequence shown here is derived from an EMBL/GenBank/DDBJ whole genome shotgun (WGS) entry which is preliminary data.</text>
</comment>
<accession>A0A840E3A1</accession>
<proteinExistence type="predicted"/>
<dbReference type="PANTHER" id="PTHR42872:SF6">
    <property type="entry name" value="PROTEIN-GLUTAMATE METHYLESTERASE_PROTEIN-GLUTAMINE GLUTAMINASE"/>
    <property type="match status" value="1"/>
</dbReference>
<dbReference type="PROSITE" id="PS50122">
    <property type="entry name" value="CHEB"/>
    <property type="match status" value="1"/>
</dbReference>
<dbReference type="PANTHER" id="PTHR42872">
    <property type="entry name" value="PROTEIN-GLUTAMATE METHYLESTERASE/PROTEIN-GLUTAMINE GLUTAMINASE"/>
    <property type="match status" value="1"/>
</dbReference>
<feature type="active site" evidence="4">
    <location>
        <position position="136"/>
    </location>
</feature>